<feature type="domain" description="Disease resistance protein At4g27190-like leucine-rich repeats" evidence="2">
    <location>
        <begin position="257"/>
        <end position="369"/>
    </location>
</feature>
<evidence type="ECO:0000313" key="3">
    <source>
        <dbReference type="EMBL" id="KAB9105012.1"/>
    </source>
</evidence>
<keyword evidence="1" id="KW-0611">Plant defense</keyword>
<name>A0A5N6L5M2_9ROSI</name>
<dbReference type="PANTHER" id="PTHR33463:SF215">
    <property type="entry name" value="NB-ARC DOMAIN DISEASE RESISTANCE PROTEIN"/>
    <property type="match status" value="1"/>
</dbReference>
<comment type="caution">
    <text evidence="3">The sequence shown here is derived from an EMBL/GenBank/DDBJ whole genome shotgun (WGS) entry which is preliminary data.</text>
</comment>
<organism evidence="3 4">
    <name type="scientific">Carpinus fangiana</name>
    <dbReference type="NCBI Taxonomy" id="176857"/>
    <lineage>
        <taxon>Eukaryota</taxon>
        <taxon>Viridiplantae</taxon>
        <taxon>Streptophyta</taxon>
        <taxon>Embryophyta</taxon>
        <taxon>Tracheophyta</taxon>
        <taxon>Spermatophyta</taxon>
        <taxon>Magnoliopsida</taxon>
        <taxon>eudicotyledons</taxon>
        <taxon>Gunneridae</taxon>
        <taxon>Pentapetalae</taxon>
        <taxon>rosids</taxon>
        <taxon>fabids</taxon>
        <taxon>Fagales</taxon>
        <taxon>Betulaceae</taxon>
        <taxon>Carpinus</taxon>
    </lineage>
</organism>
<sequence length="693" mass="79018">MFVMRTDGGLEEWPSEDALKRCKAFSVLGGDIHELPNQMECSELRFLLVYGGDHWEDFRQLKHLHIPNNYEIKYIMNLMMSVIAFPALETFHLKKMTSLEEICHGELSSSTSFGKLRVLKVEHCDQLKFVFSSSIARGLSQLEELEIRECNNMGAIVMKEKGEIEERALNLFPQLRQLVLKHLPKLMSFLSTQTSHVTDAGEITSKGKPDFHMPILHEQVVFPNLESLQLSSLGLEDIQNNQCQASRSSSLLGNIQPTSRFQNLLDLQVKGSNKIKYLLSFSSARSMVQLKYLRILECEVMEEIIVTENFGVVKEIIPEVLFPRLGSLILQERPVLKRFCEGSNIKFPYLKELEIDNCTNLKTFISKFVSLGVTTSKELMERNAEESPHTAIQPLFNEMVDFPSLKYLKISHINELKFIWRNQFVVDSFHKLQGIIVDNCENLMNVFQSDMLARFQSLETILVTIQSKKIVFGSSTQNEASSVARCLMQLEDLRIVDCGVEEIVAGEEGAEAITRFIFPKVVHLSLDRLPRLKCFYPGRHTSEWPILKDMVVGGCHEVEILASQLPSEALQESQLEISVKQSLFLVDEVVFPNLKSLKLSSIGLEDTLHNQHGATTSLWLLENMSRFQNLLELKVQGSNNIKYLLSYSIAKCLVQLKYLHILKCEVMKEILVTEVAEETISEVLFPLLDTLHL</sequence>
<dbReference type="EMBL" id="VIBQ01000157">
    <property type="protein sequence ID" value="KAB9105012.1"/>
    <property type="molecule type" value="Genomic_DNA"/>
</dbReference>
<feature type="domain" description="Disease resistance protein At4g27190-like leucine-rich repeats" evidence="2">
    <location>
        <begin position="405"/>
        <end position="476"/>
    </location>
</feature>
<protein>
    <recommendedName>
        <fullName evidence="2">Disease resistance protein At4g27190-like leucine-rich repeats domain-containing protein</fullName>
    </recommendedName>
</protein>
<dbReference type="InterPro" id="IPR057135">
    <property type="entry name" value="At4g27190-like_LRR"/>
</dbReference>
<dbReference type="Pfam" id="PF23247">
    <property type="entry name" value="LRR_RPS2"/>
    <property type="match status" value="3"/>
</dbReference>
<gene>
    <name evidence="3" type="ORF">FH972_026972</name>
</gene>
<evidence type="ECO:0000259" key="2">
    <source>
        <dbReference type="Pfam" id="PF23247"/>
    </source>
</evidence>
<dbReference type="InterPro" id="IPR050905">
    <property type="entry name" value="Plant_NBS-LRR"/>
</dbReference>
<keyword evidence="4" id="KW-1185">Reference proteome</keyword>
<dbReference type="AlphaFoldDB" id="A0A5N6L5M2"/>
<evidence type="ECO:0000256" key="1">
    <source>
        <dbReference type="ARBA" id="ARBA00022821"/>
    </source>
</evidence>
<proteinExistence type="predicted"/>
<dbReference type="PANTHER" id="PTHR33463">
    <property type="entry name" value="NB-ARC DOMAIN-CONTAINING PROTEIN-RELATED"/>
    <property type="match status" value="1"/>
</dbReference>
<reference evidence="3 4" key="1">
    <citation type="submission" date="2019-06" db="EMBL/GenBank/DDBJ databases">
        <title>A chromosomal-level reference genome of Carpinus fangiana (Coryloideae, Betulaceae).</title>
        <authorList>
            <person name="Yang X."/>
            <person name="Wang Z."/>
            <person name="Zhang L."/>
            <person name="Hao G."/>
            <person name="Liu J."/>
            <person name="Yang Y."/>
        </authorList>
    </citation>
    <scope>NUCLEOTIDE SEQUENCE [LARGE SCALE GENOMIC DNA]</scope>
    <source>
        <strain evidence="3">Cfa_2016G</strain>
        <tissue evidence="3">Leaf</tissue>
    </source>
</reference>
<dbReference type="InterPro" id="IPR032675">
    <property type="entry name" value="LRR_dom_sf"/>
</dbReference>
<dbReference type="SUPFAM" id="SSF52047">
    <property type="entry name" value="RNI-like"/>
    <property type="match status" value="1"/>
</dbReference>
<evidence type="ECO:0000313" key="4">
    <source>
        <dbReference type="Proteomes" id="UP000327013"/>
    </source>
</evidence>
<feature type="domain" description="Disease resistance protein At4g27190-like leucine-rich repeats" evidence="2">
    <location>
        <begin position="90"/>
        <end position="197"/>
    </location>
</feature>
<dbReference type="Proteomes" id="UP000327013">
    <property type="component" value="Unassembled WGS sequence"/>
</dbReference>
<accession>A0A5N6L5M2</accession>
<dbReference type="OrthoDB" id="1747797at2759"/>
<dbReference type="Gene3D" id="3.80.10.10">
    <property type="entry name" value="Ribonuclease Inhibitor"/>
    <property type="match status" value="3"/>
</dbReference>